<sequence>LQISHLFTHFDIIITKTCKQSIRFQNYKNSLLTLSFLIISRKKLSCKYLILCIIESNVLIVTSFANV</sequence>
<feature type="non-terminal residue" evidence="1">
    <location>
        <position position="1"/>
    </location>
</feature>
<feature type="non-terminal residue" evidence="1">
    <location>
        <position position="67"/>
    </location>
</feature>
<evidence type="ECO:0000313" key="1">
    <source>
        <dbReference type="EMBL" id="CAG7901447.1"/>
    </source>
</evidence>
<dbReference type="EMBL" id="LS974623">
    <property type="protein sequence ID" value="CAG7901447.1"/>
    <property type="molecule type" value="Genomic_DNA"/>
</dbReference>
<evidence type="ECO:0000313" key="2">
    <source>
        <dbReference type="Proteomes" id="UP000694005"/>
    </source>
</evidence>
<proteinExistence type="predicted"/>
<organism evidence="1 2">
    <name type="scientific">Brassica campestris</name>
    <name type="common">Field mustard</name>
    <dbReference type="NCBI Taxonomy" id="3711"/>
    <lineage>
        <taxon>Eukaryota</taxon>
        <taxon>Viridiplantae</taxon>
        <taxon>Streptophyta</taxon>
        <taxon>Embryophyta</taxon>
        <taxon>Tracheophyta</taxon>
        <taxon>Spermatophyta</taxon>
        <taxon>Magnoliopsida</taxon>
        <taxon>eudicotyledons</taxon>
        <taxon>Gunneridae</taxon>
        <taxon>Pentapetalae</taxon>
        <taxon>rosids</taxon>
        <taxon>malvids</taxon>
        <taxon>Brassicales</taxon>
        <taxon>Brassicaceae</taxon>
        <taxon>Brassiceae</taxon>
        <taxon>Brassica</taxon>
    </lineage>
</organism>
<dbReference type="Proteomes" id="UP000694005">
    <property type="component" value="Chromosome A07"/>
</dbReference>
<protein>
    <submittedName>
        <fullName evidence="1">Uncharacterized protein</fullName>
    </submittedName>
</protein>
<dbReference type="Gramene" id="A07p10910.2_BraZ1">
    <property type="protein sequence ID" value="A07p10910.2_BraZ1.CDS"/>
    <property type="gene ID" value="A07g10910.2_BraZ1"/>
</dbReference>
<gene>
    <name evidence="1" type="ORF">BRAPAZ1V2_A07P10910.2</name>
</gene>
<reference evidence="1 2" key="1">
    <citation type="submission" date="2021-07" db="EMBL/GenBank/DDBJ databases">
        <authorList>
            <consortium name="Genoscope - CEA"/>
            <person name="William W."/>
        </authorList>
    </citation>
    <scope>NUCLEOTIDE SEQUENCE [LARGE SCALE GENOMIC DNA]</scope>
</reference>
<dbReference type="AlphaFoldDB" id="A0A8D9M7A8"/>
<name>A0A8D9M7A8_BRACM</name>
<accession>A0A8D9M7A8</accession>